<organism evidence="1 2">
    <name type="scientific">Citrus sinensis</name>
    <name type="common">Sweet orange</name>
    <name type="synonym">Citrus aurantium var. sinensis</name>
    <dbReference type="NCBI Taxonomy" id="2711"/>
    <lineage>
        <taxon>Eukaryota</taxon>
        <taxon>Viridiplantae</taxon>
        <taxon>Streptophyta</taxon>
        <taxon>Embryophyta</taxon>
        <taxon>Tracheophyta</taxon>
        <taxon>Spermatophyta</taxon>
        <taxon>Magnoliopsida</taxon>
        <taxon>eudicotyledons</taxon>
        <taxon>Gunneridae</taxon>
        <taxon>Pentapetalae</taxon>
        <taxon>rosids</taxon>
        <taxon>malvids</taxon>
        <taxon>Sapindales</taxon>
        <taxon>Rutaceae</taxon>
        <taxon>Aurantioideae</taxon>
        <taxon>Citrus</taxon>
    </lineage>
</organism>
<gene>
    <name evidence="1" type="ORF">KPL71_019630</name>
</gene>
<comment type="caution">
    <text evidence="1">The sequence shown here is derived from an EMBL/GenBank/DDBJ whole genome shotgun (WGS) entry which is preliminary data.</text>
</comment>
<keyword evidence="2" id="KW-1185">Reference proteome</keyword>
<name>A0ACB8J0I4_CITSI</name>
<protein>
    <submittedName>
        <fullName evidence="1">F-box protein MAX2</fullName>
    </submittedName>
</protein>
<dbReference type="Proteomes" id="UP000829398">
    <property type="component" value="Chromosome 7"/>
</dbReference>
<sequence length="546" mass="60919">MDPRLLADLLQMISSLASMSHVKLVRWHPRPPEGFGAEFVPLLKHCKCLTSVDLSSFYHWTEDLPPVLKAYPDKSAILTCLNLLKTSFSEDYRPQEIIEIIAARPNLNKWAVCLIRTIATNCPRLTLLHLAETSTLAAMRGDPDDDGFTAEDARISEEGLIQLFSGLPLLEELALDVGKNVRDSGSASEALKSKCVNLKGLKLGQLHSVCLASNWKQLDGNCGDLSDMSLVAIGRGCSKLVKFEVEGCKNITVDGLRTLASLLRETLVVIKIYCCENLGAVASCKALKPIRDRIQKLHIDCVWDGIRSSEAKGPNRKHKHYFLEDSLKGKGVVNHHLCMKRWKSLKELSFWIEVGELLTPLPVAGLDECPILENIRIKMEGDTREKPLLRDDKAWGLSCLTRYPRLSKLVLDFGDTDGHNQAAPYKAADLSTWDRFVLNGIGNLILKELDYWPAKDPNASQRSLSRLAAALISNCITLRKVFVHCTAREHFMSMLISPTPNPKKARDAQIKLDYYPPPDADDSSTEIRIGSHHRFEDAINARPTPD</sequence>
<accession>A0ACB8J0I4</accession>
<evidence type="ECO:0000313" key="1">
    <source>
        <dbReference type="EMBL" id="KAH9711049.1"/>
    </source>
</evidence>
<evidence type="ECO:0000313" key="2">
    <source>
        <dbReference type="Proteomes" id="UP000829398"/>
    </source>
</evidence>
<dbReference type="EMBL" id="CM039176">
    <property type="protein sequence ID" value="KAH9711049.1"/>
    <property type="molecule type" value="Genomic_DNA"/>
</dbReference>
<reference evidence="2" key="1">
    <citation type="journal article" date="2023" name="Hortic. Res.">
        <title>A chromosome-level phased genome enabling allele-level studies in sweet orange: a case study on citrus Huanglongbing tolerance.</title>
        <authorList>
            <person name="Wu B."/>
            <person name="Yu Q."/>
            <person name="Deng Z."/>
            <person name="Duan Y."/>
            <person name="Luo F."/>
            <person name="Gmitter F. Jr."/>
        </authorList>
    </citation>
    <scope>NUCLEOTIDE SEQUENCE [LARGE SCALE GENOMIC DNA]</scope>
    <source>
        <strain evidence="2">cv. Valencia</strain>
    </source>
</reference>
<proteinExistence type="predicted"/>